<evidence type="ECO:0000256" key="7">
    <source>
        <dbReference type="ARBA" id="ARBA00023015"/>
    </source>
</evidence>
<evidence type="ECO:0000256" key="10">
    <source>
        <dbReference type="ARBA" id="ARBA00023204"/>
    </source>
</evidence>
<feature type="compositionally biased region" description="Low complexity" evidence="18">
    <location>
        <begin position="846"/>
        <end position="871"/>
    </location>
</feature>
<evidence type="ECO:0000256" key="2">
    <source>
        <dbReference type="ARBA" id="ARBA00022499"/>
    </source>
</evidence>
<feature type="compositionally biased region" description="Low complexity" evidence="18">
    <location>
        <begin position="33"/>
        <end position="52"/>
    </location>
</feature>
<evidence type="ECO:0000256" key="1">
    <source>
        <dbReference type="ARBA" id="ARBA00004123"/>
    </source>
</evidence>
<feature type="compositionally biased region" description="Low complexity" evidence="18">
    <location>
        <begin position="973"/>
        <end position="994"/>
    </location>
</feature>
<evidence type="ECO:0000256" key="6">
    <source>
        <dbReference type="ARBA" id="ARBA00022853"/>
    </source>
</evidence>
<evidence type="ECO:0000256" key="17">
    <source>
        <dbReference type="ARBA" id="ARBA00083221"/>
    </source>
</evidence>
<keyword evidence="10" id="KW-0234">DNA repair</keyword>
<dbReference type="InterPro" id="IPR036895">
    <property type="entry name" value="Uracil-DNA_glycosylase-like_sf"/>
</dbReference>
<dbReference type="CDD" id="cd10028">
    <property type="entry name" value="UDG-F2_TDG_MUG"/>
    <property type="match status" value="1"/>
</dbReference>
<keyword evidence="9" id="KW-0804">Transcription</keyword>
<dbReference type="FunFam" id="3.40.470.10:FF:000002">
    <property type="entry name" value="G/T mismatch-specific thymine DNA glycosylase"/>
    <property type="match status" value="1"/>
</dbReference>
<reference evidence="20" key="1">
    <citation type="submission" date="2021-03" db="EMBL/GenBank/DDBJ databases">
        <title>Chromosome level genome of the anhydrobiotic midge Polypedilum vanderplanki.</title>
        <authorList>
            <person name="Yoshida Y."/>
            <person name="Kikawada T."/>
            <person name="Gusev O."/>
        </authorList>
    </citation>
    <scope>NUCLEOTIDE SEQUENCE</scope>
    <source>
        <strain evidence="20">NIAS01</strain>
        <tissue evidence="20">Whole body or cell culture</tissue>
    </source>
</reference>
<gene>
    <name evidence="20" type="ORF">PVAND_003384</name>
</gene>
<evidence type="ECO:0000256" key="11">
    <source>
        <dbReference type="ARBA" id="ARBA00023242"/>
    </source>
</evidence>
<feature type="compositionally biased region" description="Low complexity" evidence="18">
    <location>
        <begin position="59"/>
        <end position="83"/>
    </location>
</feature>
<evidence type="ECO:0000313" key="21">
    <source>
        <dbReference type="Proteomes" id="UP001107558"/>
    </source>
</evidence>
<feature type="compositionally biased region" description="Polar residues" evidence="18">
    <location>
        <begin position="1"/>
        <end position="22"/>
    </location>
</feature>
<keyword evidence="21" id="KW-1185">Reference proteome</keyword>
<organism evidence="20 21">
    <name type="scientific">Polypedilum vanderplanki</name>
    <name type="common">Sleeping chironomid midge</name>
    <dbReference type="NCBI Taxonomy" id="319348"/>
    <lineage>
        <taxon>Eukaryota</taxon>
        <taxon>Metazoa</taxon>
        <taxon>Ecdysozoa</taxon>
        <taxon>Arthropoda</taxon>
        <taxon>Hexapoda</taxon>
        <taxon>Insecta</taxon>
        <taxon>Pterygota</taxon>
        <taxon>Neoptera</taxon>
        <taxon>Endopterygota</taxon>
        <taxon>Diptera</taxon>
        <taxon>Nematocera</taxon>
        <taxon>Chironomoidea</taxon>
        <taxon>Chironomidae</taxon>
        <taxon>Chironominae</taxon>
        <taxon>Polypedilum</taxon>
        <taxon>Polypedilum</taxon>
    </lineage>
</organism>
<keyword evidence="6" id="KW-0156">Chromatin regulator</keyword>
<comment type="catalytic activity">
    <reaction evidence="12">
        <text>Hydrolyzes mismatched double-stranded DNA and polynucleotides, releasing free thymine.</text>
        <dbReference type="EC" id="3.2.2.29"/>
    </reaction>
</comment>
<dbReference type="Gene3D" id="3.40.470.10">
    <property type="entry name" value="Uracil-DNA glycosylase-like domain"/>
    <property type="match status" value="1"/>
</dbReference>
<dbReference type="GO" id="GO:0040029">
    <property type="term" value="P:epigenetic regulation of gene expression"/>
    <property type="evidence" value="ECO:0007669"/>
    <property type="project" value="UniProtKB-ARBA"/>
</dbReference>
<keyword evidence="5" id="KW-0832">Ubl conjugation</keyword>
<dbReference type="PANTHER" id="PTHR12159:SF9">
    <property type="entry name" value="G_T MISMATCH-SPECIFIC THYMINE DNA GLYCOSYLASE"/>
    <property type="match status" value="1"/>
</dbReference>
<evidence type="ECO:0000256" key="14">
    <source>
        <dbReference type="ARBA" id="ARBA00064519"/>
    </source>
</evidence>
<evidence type="ECO:0000256" key="13">
    <source>
        <dbReference type="ARBA" id="ARBA00061261"/>
    </source>
</evidence>
<evidence type="ECO:0000256" key="4">
    <source>
        <dbReference type="ARBA" id="ARBA00022801"/>
    </source>
</evidence>
<feature type="compositionally biased region" description="Polar residues" evidence="18">
    <location>
        <begin position="995"/>
        <end position="1009"/>
    </location>
</feature>
<keyword evidence="2" id="KW-1017">Isopeptide bond</keyword>
<evidence type="ECO:0000256" key="5">
    <source>
        <dbReference type="ARBA" id="ARBA00022843"/>
    </source>
</evidence>
<evidence type="ECO:0000256" key="16">
    <source>
        <dbReference type="ARBA" id="ARBA00071248"/>
    </source>
</evidence>
<feature type="region of interest" description="Disordered" evidence="18">
    <location>
        <begin position="377"/>
        <end position="420"/>
    </location>
</feature>
<comment type="subunit">
    <text evidence="14">Homodimer. Interacts with AICDA and GADD45A.</text>
</comment>
<comment type="subcellular location">
    <subcellularLocation>
        <location evidence="1">Nucleus</location>
    </subcellularLocation>
</comment>
<evidence type="ECO:0000256" key="18">
    <source>
        <dbReference type="SAM" id="MobiDB-lite"/>
    </source>
</evidence>
<keyword evidence="4" id="KW-0378">Hydrolase</keyword>
<feature type="compositionally biased region" description="Polar residues" evidence="18">
    <location>
        <begin position="876"/>
        <end position="949"/>
    </location>
</feature>
<keyword evidence="7" id="KW-0805">Transcription regulation</keyword>
<dbReference type="Proteomes" id="UP001107558">
    <property type="component" value="Chromosome 3"/>
</dbReference>
<keyword evidence="3" id="KW-0227">DNA damage</keyword>
<feature type="compositionally biased region" description="Low complexity" evidence="18">
    <location>
        <begin position="231"/>
        <end position="252"/>
    </location>
</feature>
<feature type="compositionally biased region" description="Low complexity" evidence="18">
    <location>
        <begin position="1010"/>
        <end position="1037"/>
    </location>
</feature>
<feature type="region of interest" description="Disordered" evidence="18">
    <location>
        <begin position="223"/>
        <end position="275"/>
    </location>
</feature>
<feature type="domain" description="Uracil-DNA glycosylase-like" evidence="19">
    <location>
        <begin position="529"/>
        <end position="687"/>
    </location>
</feature>
<feature type="compositionally biased region" description="Polar residues" evidence="18">
    <location>
        <begin position="253"/>
        <end position="269"/>
    </location>
</feature>
<evidence type="ECO:0000256" key="12">
    <source>
        <dbReference type="ARBA" id="ARBA00052915"/>
    </source>
</evidence>
<protein>
    <recommendedName>
        <fullName evidence="16">G/T mismatch-specific thymine DNA glycosylase</fullName>
        <ecNumber evidence="15">3.2.2.29</ecNumber>
    </recommendedName>
    <alternativeName>
        <fullName evidence="17">Thymine-DNA glycosylase</fullName>
    </alternativeName>
</protein>
<dbReference type="EC" id="3.2.2.29" evidence="15"/>
<keyword evidence="8" id="KW-0010">Activator</keyword>
<dbReference type="GO" id="GO:0004844">
    <property type="term" value="F:uracil DNA N-glycosylase activity"/>
    <property type="evidence" value="ECO:0007669"/>
    <property type="project" value="TreeGrafter"/>
</dbReference>
<dbReference type="InterPro" id="IPR017956">
    <property type="entry name" value="AT_hook_DNA-bd_motif"/>
</dbReference>
<accession>A0A9J6BTW6</accession>
<dbReference type="Pfam" id="PF03167">
    <property type="entry name" value="UDG"/>
    <property type="match status" value="1"/>
</dbReference>
<evidence type="ECO:0000256" key="15">
    <source>
        <dbReference type="ARBA" id="ARBA00066769"/>
    </source>
</evidence>
<dbReference type="GO" id="GO:0006285">
    <property type="term" value="P:base-excision repair, AP site formation"/>
    <property type="evidence" value="ECO:0007669"/>
    <property type="project" value="InterPro"/>
</dbReference>
<feature type="region of interest" description="Disordered" evidence="18">
    <location>
        <begin position="742"/>
        <end position="1075"/>
    </location>
</feature>
<evidence type="ECO:0000313" key="20">
    <source>
        <dbReference type="EMBL" id="KAG5673324.1"/>
    </source>
</evidence>
<dbReference type="InterPro" id="IPR005122">
    <property type="entry name" value="Uracil-DNA_glycosylase-like"/>
</dbReference>
<evidence type="ECO:0000256" key="9">
    <source>
        <dbReference type="ARBA" id="ARBA00023163"/>
    </source>
</evidence>
<evidence type="ECO:0000256" key="8">
    <source>
        <dbReference type="ARBA" id="ARBA00023159"/>
    </source>
</evidence>
<comment type="caution">
    <text evidence="20">The sequence shown here is derived from an EMBL/GenBank/DDBJ whole genome shotgun (WGS) entry which is preliminary data.</text>
</comment>
<keyword evidence="11" id="KW-0539">Nucleus</keyword>
<feature type="compositionally biased region" description="Polar residues" evidence="18">
    <location>
        <begin position="1038"/>
        <end position="1074"/>
    </location>
</feature>
<dbReference type="GO" id="GO:0032183">
    <property type="term" value="F:SUMO binding"/>
    <property type="evidence" value="ECO:0007669"/>
    <property type="project" value="UniProtKB-ARBA"/>
</dbReference>
<dbReference type="PANTHER" id="PTHR12159">
    <property type="entry name" value="G/T AND G/U MISMATCH-SPECIFIC DNA GLYCOSYLASE"/>
    <property type="match status" value="1"/>
</dbReference>
<evidence type="ECO:0000256" key="3">
    <source>
        <dbReference type="ARBA" id="ARBA00022763"/>
    </source>
</evidence>
<dbReference type="OrthoDB" id="565731at2759"/>
<dbReference type="InterPro" id="IPR015637">
    <property type="entry name" value="MUG/TDG"/>
</dbReference>
<feature type="compositionally biased region" description="Polar residues" evidence="18">
    <location>
        <begin position="815"/>
        <end position="824"/>
    </location>
</feature>
<feature type="compositionally biased region" description="Low complexity" evidence="18">
    <location>
        <begin position="377"/>
        <end position="412"/>
    </location>
</feature>
<comment type="similarity">
    <text evidence="13">Belongs to the uracil-DNA glycosylase (UDG) superfamily. TDG/mug family.</text>
</comment>
<dbReference type="GO" id="GO:0003677">
    <property type="term" value="F:DNA binding"/>
    <property type="evidence" value="ECO:0007669"/>
    <property type="project" value="InterPro"/>
</dbReference>
<evidence type="ECO:0000259" key="19">
    <source>
        <dbReference type="Pfam" id="PF03167"/>
    </source>
</evidence>
<feature type="region of interest" description="Disordered" evidence="18">
    <location>
        <begin position="479"/>
        <end position="513"/>
    </location>
</feature>
<dbReference type="GO" id="GO:0141016">
    <property type="term" value="F:G/T mismatch-specific thymine-DNA glycosylase activity"/>
    <property type="evidence" value="ECO:0007669"/>
    <property type="project" value="UniProtKB-EC"/>
</dbReference>
<proteinExistence type="inferred from homology"/>
<dbReference type="SUPFAM" id="SSF52141">
    <property type="entry name" value="Uracil-DNA glycosylase-like"/>
    <property type="match status" value="1"/>
</dbReference>
<name>A0A9J6BTW6_POLVA</name>
<feature type="compositionally biased region" description="Basic and acidic residues" evidence="18">
    <location>
        <begin position="490"/>
        <end position="504"/>
    </location>
</feature>
<sequence length="1288" mass="142639">MESSTPPISSSDNNNHPMNTIAQDPLALPTEISSSSLYNNNNNSGNSSSGNNETRTHDSGNLTSSLSTGTTTQSNSSNNISNISDKEKENLIDGTINNNNNNGAIYSNDITIKHEESNSLTNDDRRMQYDSNQIANNYSNSDPRKLNHHHQHHMNMHVPPQQQHEPSHHKTLSHSIENLSKTTEKCTSNENMKMYPNLIDGHEYDDGYETGVSDLMSHKYKLPSLPPPSSSPYSSLSSSSMSTISTATMTPTNLVNPQQQQSPSYMSGSTGNGNAGNNNMNHYQSMQQQQQQYQVIQQQQQQYQAMQHSNHMNSFNYHHPMFRMQQQQQQSAHQLANVVKTEPPANNDPSLITDDPYRFVDEDLSNGMSTGQALHNSIHQNQQQQHMSSPVMSNSNYSASSSPMPSQQQQSQSGGGNASLLQFNEHHMSPHHMNPVNYMNHQQHIQSQHNLMNGNVHENSGHSHGGINTNNMNMMMMNDTPKKRGRKKKLRDENGNPIEDSRPTKERKKHDRFNGMPEEEVTKRVIPDHLTNNLDVVIVGINPGLFAAYKGHHYAGPGNHFWKCLYLSGLTSVQMTAEEDYKLLHCGIGFTNMVQRPTKGSADLTRKEIKEGSRILLEKLQKYQPKIAVFNGKLIFEVFSGKKDFCFGKQPETVEGTNTYMWVMPSSSARCAQLPRAADKVPFYAALKKFRDYLNGLVPEYDESEYVFNDPKYNQISTEAELKDDALASFTTLENGEIVAIDSNKKKRGRPKKVRGENGEEIVATPRRKQNTELNQDGLEDDPSKKKRGRPKKNKDGTTTSSTNNRKKSNKEKQQPSPLNSGNELSSMSLHHHHSSSPILQNPQMSSLSNNIGSNSNTGSSSTPSSSFLPPIDSPSGISYQNGAINQQQTNLQTQSPAGHCFSSSNSINEHVSQPEISPHQTYQRQANAQQMYNTTTPEITSDQINSPVNAVPSPSLAPSDFEPPQNTNDLDPYSQQQSEPHSQSPLSQSLYPHHQQQAMSQMMNNVSNSPVYSPYSRQQSQQQQQQTPQQNYMQSPHHTQQQSPVVTPQNNSVNSNKSIGQPQHINGTSQTSGDMFKDVATKSLSGLESLVDQIPNINEQDTGLSALSGAQNVQHQLNDYSNMLSGYSSSSGTTASSNLTPVSTALGSSSLLPPSIGAPHPHYPYTSHATATQSPYSANPFSVSSLTSSNYPSAAAAAMNSYHQNLMGTSHLTSSFMEPHMPVPVTPLYHSYQQQGYPGYPAPPHHHPSAAAAALHMSNYPYYTNTGYTQAPGSHSTYHSMFDRINF</sequence>
<dbReference type="SMART" id="SM00384">
    <property type="entry name" value="AT_hook"/>
    <property type="match status" value="2"/>
</dbReference>
<feature type="region of interest" description="Disordered" evidence="18">
    <location>
        <begin position="1"/>
        <end position="85"/>
    </location>
</feature>
<dbReference type="EMBL" id="JADBJN010000003">
    <property type="protein sequence ID" value="KAG5673324.1"/>
    <property type="molecule type" value="Genomic_DNA"/>
</dbReference>
<dbReference type="GO" id="GO:0005654">
    <property type="term" value="C:nucleoplasm"/>
    <property type="evidence" value="ECO:0007669"/>
    <property type="project" value="UniProtKB-ARBA"/>
</dbReference>